<protein>
    <submittedName>
        <fullName evidence="1">Uncharacterized protein</fullName>
    </submittedName>
</protein>
<keyword evidence="2" id="KW-1185">Reference proteome</keyword>
<name>A0ACC0CCM4_CATRO</name>
<organism evidence="1 2">
    <name type="scientific">Catharanthus roseus</name>
    <name type="common">Madagascar periwinkle</name>
    <name type="synonym">Vinca rosea</name>
    <dbReference type="NCBI Taxonomy" id="4058"/>
    <lineage>
        <taxon>Eukaryota</taxon>
        <taxon>Viridiplantae</taxon>
        <taxon>Streptophyta</taxon>
        <taxon>Embryophyta</taxon>
        <taxon>Tracheophyta</taxon>
        <taxon>Spermatophyta</taxon>
        <taxon>Magnoliopsida</taxon>
        <taxon>eudicotyledons</taxon>
        <taxon>Gunneridae</taxon>
        <taxon>Pentapetalae</taxon>
        <taxon>asterids</taxon>
        <taxon>lamiids</taxon>
        <taxon>Gentianales</taxon>
        <taxon>Apocynaceae</taxon>
        <taxon>Rauvolfioideae</taxon>
        <taxon>Vinceae</taxon>
        <taxon>Catharanthinae</taxon>
        <taxon>Catharanthus</taxon>
    </lineage>
</organism>
<evidence type="ECO:0000313" key="1">
    <source>
        <dbReference type="EMBL" id="KAI5682629.1"/>
    </source>
</evidence>
<reference evidence="2" key="1">
    <citation type="journal article" date="2023" name="Nat. Plants">
        <title>Single-cell RNA sequencing provides a high-resolution roadmap for understanding the multicellular compartmentation of specialized metabolism.</title>
        <authorList>
            <person name="Sun S."/>
            <person name="Shen X."/>
            <person name="Li Y."/>
            <person name="Li Y."/>
            <person name="Wang S."/>
            <person name="Li R."/>
            <person name="Zhang H."/>
            <person name="Shen G."/>
            <person name="Guo B."/>
            <person name="Wei J."/>
            <person name="Xu J."/>
            <person name="St-Pierre B."/>
            <person name="Chen S."/>
            <person name="Sun C."/>
        </authorList>
    </citation>
    <scope>NUCLEOTIDE SEQUENCE [LARGE SCALE GENOMIC DNA]</scope>
</reference>
<gene>
    <name evidence="1" type="ORF">M9H77_03857</name>
</gene>
<dbReference type="EMBL" id="CM044701">
    <property type="protein sequence ID" value="KAI5682629.1"/>
    <property type="molecule type" value="Genomic_DNA"/>
</dbReference>
<evidence type="ECO:0000313" key="2">
    <source>
        <dbReference type="Proteomes" id="UP001060085"/>
    </source>
</evidence>
<comment type="caution">
    <text evidence="1">The sequence shown here is derived from an EMBL/GenBank/DDBJ whole genome shotgun (WGS) entry which is preliminary data.</text>
</comment>
<accession>A0ACC0CCM4</accession>
<dbReference type="Proteomes" id="UP001060085">
    <property type="component" value="Linkage Group LG01"/>
</dbReference>
<proteinExistence type="predicted"/>
<sequence length="104" mass="12376">MWRERTRELGRKESRKKIKKRVEGEPREEKEKKRAAEADSKKIQQCRKIPSAEIPASREDAEFQLHLKGKGLHRFCLRHIRANFNETFKSEELKSLMWQAGIES</sequence>